<dbReference type="EMBL" id="QRHL01000002">
    <property type="protein sequence ID" value="RHF74220.1"/>
    <property type="molecule type" value="Genomic_DNA"/>
</dbReference>
<dbReference type="InterPro" id="IPR007394">
    <property type="entry name" value="UPF0122"/>
</dbReference>
<comment type="similarity">
    <text evidence="1 3">Belongs to the UPF0122 family.</text>
</comment>
<evidence type="ECO:0000256" key="3">
    <source>
        <dbReference type="HAMAP-Rule" id="MF_00245"/>
    </source>
</evidence>
<dbReference type="NCBIfam" id="NF045758">
    <property type="entry name" value="YlxM"/>
    <property type="match status" value="1"/>
</dbReference>
<dbReference type="Proteomes" id="UP000284676">
    <property type="component" value="Unassembled WGS sequence"/>
</dbReference>
<evidence type="ECO:0000313" key="6">
    <source>
        <dbReference type="Proteomes" id="UP000284676"/>
    </source>
</evidence>
<dbReference type="InterPro" id="IPR036388">
    <property type="entry name" value="WH-like_DNA-bd_sf"/>
</dbReference>
<dbReference type="PANTHER" id="PTHR40083:SF1">
    <property type="entry name" value="UPF0122 PROTEIN YLXM"/>
    <property type="match status" value="1"/>
</dbReference>
<comment type="caution">
    <text evidence="5">The sequence shown here is derived from an EMBL/GenBank/DDBJ whole genome shotgun (WGS) entry which is preliminary data.</text>
</comment>
<dbReference type="PANTHER" id="PTHR40083">
    <property type="entry name" value="UPF0122 PROTEIN CBO2450/CLC_2298"/>
    <property type="match status" value="1"/>
</dbReference>
<evidence type="ECO:0000256" key="4">
    <source>
        <dbReference type="SAM" id="Coils"/>
    </source>
</evidence>
<name>A0A414Q0A1_FUSMR</name>
<sequence>MMELDEFLEVSTLLDYYRNLLSDKQKEYLINHFEEDLSLSEIAKNNGVSRQAVYDNIKRGIKQLREYEEKLGFHERERRVYNELLSLKEDFKKERLDEIIEKLF</sequence>
<dbReference type="Gene3D" id="1.10.10.10">
    <property type="entry name" value="Winged helix-like DNA-binding domain superfamily/Winged helix DNA-binding domain"/>
    <property type="match status" value="1"/>
</dbReference>
<dbReference type="InterPro" id="IPR054831">
    <property type="entry name" value="UPF0122_fam_protein"/>
</dbReference>
<dbReference type="SUPFAM" id="SSF88659">
    <property type="entry name" value="Sigma3 and sigma4 domains of RNA polymerase sigma factors"/>
    <property type="match status" value="1"/>
</dbReference>
<accession>A0A414Q0A1</accession>
<protein>
    <recommendedName>
        <fullName evidence="3">UPF0122 protein DW663_01780</fullName>
    </recommendedName>
</protein>
<dbReference type="Pfam" id="PF04297">
    <property type="entry name" value="UPF0122"/>
    <property type="match status" value="1"/>
</dbReference>
<reference evidence="5 6" key="1">
    <citation type="submission" date="2018-08" db="EMBL/GenBank/DDBJ databases">
        <title>A genome reference for cultivated species of the human gut microbiota.</title>
        <authorList>
            <person name="Zou Y."/>
            <person name="Xue W."/>
            <person name="Luo G."/>
        </authorList>
    </citation>
    <scope>NUCLEOTIDE SEQUENCE [LARGE SCALE GENOMIC DNA]</scope>
    <source>
        <strain evidence="5 6">AM25-1</strain>
    </source>
</reference>
<organism evidence="5 6">
    <name type="scientific">Fusobacterium mortiferum</name>
    <dbReference type="NCBI Taxonomy" id="850"/>
    <lineage>
        <taxon>Bacteria</taxon>
        <taxon>Fusobacteriati</taxon>
        <taxon>Fusobacteriota</taxon>
        <taxon>Fusobacteriia</taxon>
        <taxon>Fusobacteriales</taxon>
        <taxon>Fusobacteriaceae</taxon>
        <taxon>Fusobacterium</taxon>
    </lineage>
</organism>
<evidence type="ECO:0000256" key="2">
    <source>
        <dbReference type="ARBA" id="ARBA00024764"/>
    </source>
</evidence>
<comment type="function">
    <text evidence="2 3">Might take part in the signal recognition particle (SRP) pathway. This is inferred from the conservation of its genetic proximity to ftsY/ffh. May be a regulatory protein.</text>
</comment>
<dbReference type="InterPro" id="IPR013324">
    <property type="entry name" value="RNA_pol_sigma_r3/r4-like"/>
</dbReference>
<evidence type="ECO:0000256" key="1">
    <source>
        <dbReference type="ARBA" id="ARBA00008720"/>
    </source>
</evidence>
<dbReference type="AlphaFoldDB" id="A0A414Q0A1"/>
<dbReference type="HAMAP" id="MF_00245">
    <property type="entry name" value="UPF0122"/>
    <property type="match status" value="1"/>
</dbReference>
<gene>
    <name evidence="5" type="ORF">DW663_01780</name>
</gene>
<proteinExistence type="inferred from homology"/>
<feature type="coiled-coil region" evidence="4">
    <location>
        <begin position="57"/>
        <end position="84"/>
    </location>
</feature>
<evidence type="ECO:0000313" key="5">
    <source>
        <dbReference type="EMBL" id="RHF74220.1"/>
    </source>
</evidence>
<keyword evidence="4" id="KW-0175">Coiled coil</keyword>